<dbReference type="CDD" id="cd00830">
    <property type="entry name" value="KAS_III"/>
    <property type="match status" value="1"/>
</dbReference>
<feature type="domain" description="Beta-ketoacyl-[acyl-carrier-protein] synthase III N-terminal" evidence="4">
    <location>
        <begin position="108"/>
        <end position="185"/>
    </location>
</feature>
<evidence type="ECO:0000259" key="4">
    <source>
        <dbReference type="Pfam" id="PF08545"/>
    </source>
</evidence>
<dbReference type="EMBL" id="CP027231">
    <property type="protein sequence ID" value="AVM53969.1"/>
    <property type="molecule type" value="Genomic_DNA"/>
</dbReference>
<accession>A0ABM6TB07</accession>
<proteinExistence type="predicted"/>
<dbReference type="InterPro" id="IPR013751">
    <property type="entry name" value="ACP_syn_III_N"/>
</dbReference>
<evidence type="ECO:0000259" key="3">
    <source>
        <dbReference type="Pfam" id="PF08541"/>
    </source>
</evidence>
<evidence type="ECO:0000256" key="2">
    <source>
        <dbReference type="ARBA" id="ARBA00023315"/>
    </source>
</evidence>
<evidence type="ECO:0000313" key="5">
    <source>
        <dbReference type="EMBL" id="AVM53969.1"/>
    </source>
</evidence>
<keyword evidence="1" id="KW-0808">Transferase</keyword>
<dbReference type="InterPro" id="IPR016039">
    <property type="entry name" value="Thiolase-like"/>
</dbReference>
<keyword evidence="2" id="KW-0012">Acyltransferase</keyword>
<dbReference type="InterPro" id="IPR013747">
    <property type="entry name" value="ACP_syn_III_C"/>
</dbReference>
<dbReference type="Proteomes" id="UP000238304">
    <property type="component" value="Chromosome"/>
</dbReference>
<dbReference type="SUPFAM" id="SSF53901">
    <property type="entry name" value="Thiolase-like"/>
    <property type="match status" value="1"/>
</dbReference>
<evidence type="ECO:0000256" key="1">
    <source>
        <dbReference type="ARBA" id="ARBA00022679"/>
    </source>
</evidence>
<feature type="domain" description="Beta-ketoacyl-[acyl-carrier-protein] synthase III C-terminal" evidence="3">
    <location>
        <begin position="244"/>
        <end position="331"/>
    </location>
</feature>
<sequence length="333" mass="36331">MEAYIKALSYNLPEKILTNADIAKDFPEWTEEKIASKIGIMERHVTVDGETASDLACGATEKLFAANNIDRQTIDYLIFVTQSPDYHLPTTACTIQTRLGLSNKITAIDVNLGCSGFVTGLSLAKAVVVSGQAQNVLLLTAETYSKYMHERDKGNRTIFGDGAAATLVSTEGMARIGNFVIGTDGSGAENLIVKSGCARNPKPLNDLKFDDYGNPHSSDNLYMDGPAILNYSLESIPQLFKDVLEKNGEEKDNIDLHVYHQANIFLANLERRKLKIAPEKYYVNIANVGNTVSSTIPIALCIALEDGTLKQGMKVLSMAQGLGYTWGGMVLYF</sequence>
<name>A0ABM6TB07_9BACE</name>
<gene>
    <name evidence="5" type="ORF">C4H11_04485</name>
</gene>
<dbReference type="NCBIfam" id="NF006829">
    <property type="entry name" value="PRK09352.1"/>
    <property type="match status" value="1"/>
</dbReference>
<dbReference type="PANTHER" id="PTHR34069:SF2">
    <property type="entry name" value="BETA-KETOACYL-[ACYL-CARRIER-PROTEIN] SYNTHASE III"/>
    <property type="match status" value="1"/>
</dbReference>
<reference evidence="5 6" key="1">
    <citation type="submission" date="2018-02" db="EMBL/GenBank/DDBJ databases">
        <authorList>
            <person name="Holder M.E."/>
            <person name="Ajami N.J."/>
            <person name="Petrosino J.F."/>
        </authorList>
    </citation>
    <scope>NUCLEOTIDE SEQUENCE [LARGE SCALE GENOMIC DNA]</scope>
    <source>
        <strain evidence="5 6">ATCC 33285</strain>
    </source>
</reference>
<dbReference type="Pfam" id="PF08541">
    <property type="entry name" value="ACP_syn_III_C"/>
    <property type="match status" value="1"/>
</dbReference>
<organism evidence="5 6">
    <name type="scientific">Bacteroides zoogleoformans</name>
    <dbReference type="NCBI Taxonomy" id="28119"/>
    <lineage>
        <taxon>Bacteria</taxon>
        <taxon>Pseudomonadati</taxon>
        <taxon>Bacteroidota</taxon>
        <taxon>Bacteroidia</taxon>
        <taxon>Bacteroidales</taxon>
        <taxon>Bacteroidaceae</taxon>
        <taxon>Bacteroides</taxon>
    </lineage>
</organism>
<dbReference type="Gene3D" id="3.40.47.10">
    <property type="match status" value="1"/>
</dbReference>
<evidence type="ECO:0000313" key="6">
    <source>
        <dbReference type="Proteomes" id="UP000238304"/>
    </source>
</evidence>
<dbReference type="Pfam" id="PF08545">
    <property type="entry name" value="ACP_syn_III"/>
    <property type="match status" value="1"/>
</dbReference>
<keyword evidence="6" id="KW-1185">Reference proteome</keyword>
<protein>
    <submittedName>
        <fullName evidence="5">3-oxoacyl-ACP synthase</fullName>
    </submittedName>
</protein>
<dbReference type="PANTHER" id="PTHR34069">
    <property type="entry name" value="3-OXOACYL-[ACYL-CARRIER-PROTEIN] SYNTHASE 3"/>
    <property type="match status" value="1"/>
</dbReference>